<keyword evidence="4 11" id="KW-0479">Metal-binding</keyword>
<keyword evidence="7 11" id="KW-0805">Transcription regulation</keyword>
<dbReference type="Pfam" id="PF02467">
    <property type="entry name" value="Whib"/>
    <property type="match status" value="1"/>
</dbReference>
<dbReference type="PANTHER" id="PTHR38839">
    <property type="entry name" value="TRANSCRIPTIONAL REGULATOR WHID-RELATED"/>
    <property type="match status" value="1"/>
</dbReference>
<dbReference type="RefSeq" id="WP_311676165.1">
    <property type="nucleotide sequence ID" value="NZ_JAVREQ010000043.1"/>
</dbReference>
<evidence type="ECO:0000256" key="11">
    <source>
        <dbReference type="HAMAP-Rule" id="MF_01479"/>
    </source>
</evidence>
<keyword evidence="6 11" id="KW-0411">Iron-sulfur</keyword>
<reference evidence="14" key="1">
    <citation type="submission" date="2023-07" db="EMBL/GenBank/DDBJ databases">
        <title>30 novel species of actinomycetes from the DSMZ collection.</title>
        <authorList>
            <person name="Nouioui I."/>
        </authorList>
    </citation>
    <scope>NUCLEOTIDE SEQUENCE [LARGE SCALE GENOMIC DNA]</scope>
    <source>
        <strain evidence="14">DSM 42041</strain>
    </source>
</reference>
<comment type="similarity">
    <text evidence="2 11">Belongs to the WhiB family.</text>
</comment>
<keyword evidence="8 11" id="KW-0238">DNA-binding</keyword>
<evidence type="ECO:0000313" key="14">
    <source>
        <dbReference type="Proteomes" id="UP001183414"/>
    </source>
</evidence>
<evidence type="ECO:0000256" key="1">
    <source>
        <dbReference type="ARBA" id="ARBA00004496"/>
    </source>
</evidence>
<evidence type="ECO:0000313" key="13">
    <source>
        <dbReference type="EMBL" id="MDT0382587.1"/>
    </source>
</evidence>
<gene>
    <name evidence="11" type="primary">whiB</name>
    <name evidence="13" type="ORF">RM572_27925</name>
</gene>
<evidence type="ECO:0000256" key="5">
    <source>
        <dbReference type="ARBA" id="ARBA00023004"/>
    </source>
</evidence>
<proteinExistence type="inferred from homology"/>
<comment type="cofactor">
    <cofactor evidence="11">
        <name>[4Fe-4S] cluster</name>
        <dbReference type="ChEBI" id="CHEBI:49883"/>
    </cofactor>
    <text evidence="11">Binds 1 [4Fe-4S] cluster per subunit. Following nitrosylation of the [4Fe-4S] cluster binds 1 [4Fe-8(NO)] cluster per subunit.</text>
</comment>
<comment type="function">
    <text evidence="11">Acts as a transcriptional regulator. Probably redox-responsive. The apo- but not holo-form probably binds DNA.</text>
</comment>
<sequence>MHTITTHDAPATPLRAVADTSWHHRARCHSLAYQEADRLFFPKPRDRAAIVQARALCARCPVREACFNYALDNGLREGIWGGLTEAERRPRHAKVAHRLDYTRVRAVFAGRDVHLSDAERATVTRHAYVRGWNPEHLAHTLRIDPEWARDLLRKAAQDIADRDRYTDLTDDAEAPAADSSPVPGQVQTGALIAAFGKAA</sequence>
<keyword evidence="11" id="KW-0963">Cytoplasm</keyword>
<feature type="binding site" evidence="11">
    <location>
        <position position="57"/>
    </location>
    <ligand>
        <name>[4Fe-4S] cluster</name>
        <dbReference type="ChEBI" id="CHEBI:49883"/>
    </ligand>
</feature>
<feature type="binding site" evidence="11">
    <location>
        <position position="66"/>
    </location>
    <ligand>
        <name>[4Fe-4S] cluster</name>
        <dbReference type="ChEBI" id="CHEBI:49883"/>
    </ligand>
</feature>
<keyword evidence="3 11" id="KW-0004">4Fe-4S</keyword>
<evidence type="ECO:0000256" key="9">
    <source>
        <dbReference type="ARBA" id="ARBA00023157"/>
    </source>
</evidence>
<comment type="PTM">
    <text evidence="11">Upon Fe-S cluster removal intramolecular disulfide bonds are formed.</text>
</comment>
<evidence type="ECO:0000256" key="6">
    <source>
        <dbReference type="ARBA" id="ARBA00023014"/>
    </source>
</evidence>
<comment type="caution">
    <text evidence="13">The sequence shown here is derived from an EMBL/GenBank/DDBJ whole genome shotgun (WGS) entry which is preliminary data.</text>
</comment>
<feature type="binding site" evidence="11">
    <location>
        <position position="28"/>
    </location>
    <ligand>
        <name>[4Fe-4S] cluster</name>
        <dbReference type="ChEBI" id="CHEBI:49883"/>
    </ligand>
</feature>
<dbReference type="EMBL" id="JAVREQ010000043">
    <property type="protein sequence ID" value="MDT0382587.1"/>
    <property type="molecule type" value="Genomic_DNA"/>
</dbReference>
<comment type="subcellular location">
    <subcellularLocation>
        <location evidence="1 11">Cytoplasm</location>
    </subcellularLocation>
</comment>
<protein>
    <recommendedName>
        <fullName evidence="11">Transcriptional regulator WhiB</fullName>
    </recommendedName>
</protein>
<feature type="binding site" evidence="11">
    <location>
        <position position="60"/>
    </location>
    <ligand>
        <name>[4Fe-4S] cluster</name>
        <dbReference type="ChEBI" id="CHEBI:49883"/>
    </ligand>
</feature>
<evidence type="ECO:0000256" key="7">
    <source>
        <dbReference type="ARBA" id="ARBA00023015"/>
    </source>
</evidence>
<dbReference type="Proteomes" id="UP001183414">
    <property type="component" value="Unassembled WGS sequence"/>
</dbReference>
<keyword evidence="5 11" id="KW-0408">Iron</keyword>
<comment type="PTM">
    <text evidence="11">The Fe-S cluster can be nitrosylated by nitric oxide (NO).</text>
</comment>
<keyword evidence="14" id="KW-1185">Reference proteome</keyword>
<evidence type="ECO:0000256" key="2">
    <source>
        <dbReference type="ARBA" id="ARBA00006597"/>
    </source>
</evidence>
<organism evidence="13 14">
    <name type="scientific">Streptomyces hazeniae</name>
    <dbReference type="NCBI Taxonomy" id="3075538"/>
    <lineage>
        <taxon>Bacteria</taxon>
        <taxon>Bacillati</taxon>
        <taxon>Actinomycetota</taxon>
        <taxon>Actinomycetes</taxon>
        <taxon>Kitasatosporales</taxon>
        <taxon>Streptomycetaceae</taxon>
        <taxon>Streptomyces</taxon>
    </lineage>
</organism>
<evidence type="ECO:0000256" key="8">
    <source>
        <dbReference type="ARBA" id="ARBA00023125"/>
    </source>
</evidence>
<dbReference type="InterPro" id="IPR003482">
    <property type="entry name" value="Whib"/>
</dbReference>
<keyword evidence="10 11" id="KW-0804">Transcription</keyword>
<feature type="domain" description="4Fe-4S Wbl-type" evidence="12">
    <location>
        <begin position="27"/>
        <end position="90"/>
    </location>
</feature>
<evidence type="ECO:0000259" key="12">
    <source>
        <dbReference type="PROSITE" id="PS51674"/>
    </source>
</evidence>
<dbReference type="InterPro" id="IPR034768">
    <property type="entry name" value="4FE4S_WBL"/>
</dbReference>
<keyword evidence="9 11" id="KW-1015">Disulfide bond</keyword>
<dbReference type="PROSITE" id="PS51674">
    <property type="entry name" value="4FE4S_WBL"/>
    <property type="match status" value="1"/>
</dbReference>
<accession>A0ABU2P022</accession>
<evidence type="ECO:0000256" key="4">
    <source>
        <dbReference type="ARBA" id="ARBA00022723"/>
    </source>
</evidence>
<name>A0ABU2P022_9ACTN</name>
<evidence type="ECO:0000256" key="10">
    <source>
        <dbReference type="ARBA" id="ARBA00023163"/>
    </source>
</evidence>
<evidence type="ECO:0000256" key="3">
    <source>
        <dbReference type="ARBA" id="ARBA00022485"/>
    </source>
</evidence>
<dbReference type="HAMAP" id="MF_01479">
    <property type="entry name" value="WhiB"/>
    <property type="match status" value="1"/>
</dbReference>